<proteinExistence type="predicted"/>
<feature type="transmembrane region" description="Helical" evidence="2">
    <location>
        <begin position="264"/>
        <end position="282"/>
    </location>
</feature>
<gene>
    <name evidence="3" type="ORF">MmiAt1_15080</name>
</gene>
<feature type="transmembrane region" description="Helical" evidence="2">
    <location>
        <begin position="334"/>
        <end position="354"/>
    </location>
</feature>
<dbReference type="PANTHER" id="PTHR38815">
    <property type="entry name" value="HYPOTHETICAL MEMBRANE PROTEIN, CONSERVED, DUF373 FAMILY"/>
    <property type="match status" value="1"/>
</dbReference>
<comment type="caution">
    <text evidence="3">The sequence shown here is derived from an EMBL/GenBank/DDBJ whole genome shotgun (WGS) entry which is preliminary data.</text>
</comment>
<keyword evidence="2" id="KW-0812">Transmembrane</keyword>
<feature type="transmembrane region" description="Helical" evidence="2">
    <location>
        <begin position="180"/>
        <end position="199"/>
    </location>
</feature>
<organism evidence="3 4">
    <name type="scientific">Methanimicrococcus hacksteinii</name>
    <dbReference type="NCBI Taxonomy" id="3028293"/>
    <lineage>
        <taxon>Archaea</taxon>
        <taxon>Methanobacteriati</taxon>
        <taxon>Methanobacteriota</taxon>
        <taxon>Stenosarchaea group</taxon>
        <taxon>Methanomicrobia</taxon>
        <taxon>Methanosarcinales</taxon>
        <taxon>Methanosarcinaceae</taxon>
        <taxon>Methanimicrococcus</taxon>
    </lineage>
</organism>
<evidence type="ECO:0000313" key="4">
    <source>
        <dbReference type="Proteomes" id="UP001272052"/>
    </source>
</evidence>
<dbReference type="InterPro" id="IPR007254">
    <property type="entry name" value="DUF373"/>
</dbReference>
<dbReference type="EMBL" id="JAWDKC010000025">
    <property type="protein sequence ID" value="MDV0445907.1"/>
    <property type="molecule type" value="Genomic_DNA"/>
</dbReference>
<keyword evidence="2" id="KW-1133">Transmembrane helix</keyword>
<dbReference type="Proteomes" id="UP001272052">
    <property type="component" value="Unassembled WGS sequence"/>
</dbReference>
<evidence type="ECO:0000256" key="1">
    <source>
        <dbReference type="SAM" id="MobiDB-lite"/>
    </source>
</evidence>
<evidence type="ECO:0000313" key="3">
    <source>
        <dbReference type="EMBL" id="MDV0445907.1"/>
    </source>
</evidence>
<dbReference type="Pfam" id="PF04123">
    <property type="entry name" value="DUF373"/>
    <property type="match status" value="1"/>
</dbReference>
<feature type="transmembrane region" description="Helical" evidence="2">
    <location>
        <begin position="220"/>
        <end position="244"/>
    </location>
</feature>
<feature type="region of interest" description="Disordered" evidence="1">
    <location>
        <begin position="359"/>
        <end position="425"/>
    </location>
</feature>
<dbReference type="RefSeq" id="WP_318786337.1">
    <property type="nucleotide sequence ID" value="NZ_JAWDKC010000025.1"/>
</dbReference>
<feature type="transmembrane region" description="Helical" evidence="2">
    <location>
        <begin position="294"/>
        <end position="314"/>
    </location>
</feature>
<dbReference type="PANTHER" id="PTHR38815:SF1">
    <property type="entry name" value="DUF373 FAMILY PROTEIN"/>
    <property type="match status" value="1"/>
</dbReference>
<keyword evidence="4" id="KW-1185">Reference proteome</keyword>
<sequence length="425" mass="47313">MDTLVICIDRDNDLGEKAKVITPVVGRGANIAAAVSLATVDPEDSDTNTIFGGIRILDELRSLGVDAEIVSFAGDKNVGTISDKKIADQLDDFLEKQDVKSAIFVSDGVEDESLIPLVQSRVKVDSVQRIIVMQSENLESTYYMIKNFLKDPKFLQTFFVPIGLALIIYALAMATSNPQWAIIGTFLVVGGYMILRAYSLNDRFLLSWRELKKSFHAHQLSFVTTIAAILLLIIGTIIGAVSVWNISNFSEVSYYGFLPLVSLFIKKAVLWYAGAIFVYLLGKIFDRIYAKEDYQGLIVEMLFTLSGTLLFWSAGSYALSVTMPETGYSFPVVYFIYSIVLAVLIALVGIYFSATQNNNSEASEDENEETSKSSKKKEKPKTEKTITVKDETDFDEEETEDDDKEDEEIPSDPVKIKIGIRDKND</sequence>
<evidence type="ECO:0000256" key="2">
    <source>
        <dbReference type="SAM" id="Phobius"/>
    </source>
</evidence>
<reference evidence="3 4" key="1">
    <citation type="submission" date="2023-06" db="EMBL/GenBank/DDBJ databases">
        <title>Genome sequence of Methanimicrococcus sp. At1.</title>
        <authorList>
            <person name="Protasov E."/>
            <person name="Platt K."/>
            <person name="Poehlein A."/>
            <person name="Daniel R."/>
            <person name="Brune A."/>
        </authorList>
    </citation>
    <scope>NUCLEOTIDE SEQUENCE [LARGE SCALE GENOMIC DNA]</scope>
    <source>
        <strain evidence="3 4">At1</strain>
    </source>
</reference>
<name>A0ABU3VR84_9EURY</name>
<keyword evidence="2" id="KW-0472">Membrane</keyword>
<feature type="compositionally biased region" description="Acidic residues" evidence="1">
    <location>
        <begin position="392"/>
        <end position="410"/>
    </location>
</feature>
<accession>A0ABU3VR84</accession>
<feature type="transmembrane region" description="Helical" evidence="2">
    <location>
        <begin position="154"/>
        <end position="174"/>
    </location>
</feature>
<feature type="compositionally biased region" description="Basic and acidic residues" evidence="1">
    <location>
        <begin position="380"/>
        <end position="391"/>
    </location>
</feature>
<protein>
    <recommendedName>
        <fullName evidence="5">DUF373 family protein</fullName>
    </recommendedName>
</protein>
<evidence type="ECO:0008006" key="5">
    <source>
        <dbReference type="Google" id="ProtNLM"/>
    </source>
</evidence>